<dbReference type="Pfam" id="PF21537">
    <property type="entry name" value="DUF1980_C"/>
    <property type="match status" value="1"/>
</dbReference>
<name>A0A1G8FYI0_9BACI</name>
<organism evidence="4 5">
    <name type="scientific">Alteribacillus bidgolensis</name>
    <dbReference type="NCBI Taxonomy" id="930129"/>
    <lineage>
        <taxon>Bacteria</taxon>
        <taxon>Bacillati</taxon>
        <taxon>Bacillota</taxon>
        <taxon>Bacilli</taxon>
        <taxon>Bacillales</taxon>
        <taxon>Bacillaceae</taxon>
        <taxon>Alteribacillus</taxon>
    </lineage>
</organism>
<evidence type="ECO:0000256" key="1">
    <source>
        <dbReference type="SAM" id="Phobius"/>
    </source>
</evidence>
<keyword evidence="1" id="KW-0472">Membrane</keyword>
<dbReference type="InterPro" id="IPR048447">
    <property type="entry name" value="DUF1980_C"/>
</dbReference>
<proteinExistence type="predicted"/>
<keyword evidence="1" id="KW-0812">Transmembrane</keyword>
<gene>
    <name evidence="4" type="ORF">SAMN05216352_103142</name>
</gene>
<feature type="transmembrane region" description="Helical" evidence="1">
    <location>
        <begin position="89"/>
        <end position="106"/>
    </location>
</feature>
<evidence type="ECO:0000313" key="4">
    <source>
        <dbReference type="EMBL" id="SDH87120.1"/>
    </source>
</evidence>
<dbReference type="NCBIfam" id="TIGR03943">
    <property type="entry name" value="TIGR03943 family putative permease subunit"/>
    <property type="match status" value="1"/>
</dbReference>
<dbReference type="InterPro" id="IPR015402">
    <property type="entry name" value="DUF1980"/>
</dbReference>
<accession>A0A1G8FYI0</accession>
<dbReference type="PANTHER" id="PTHR40047">
    <property type="entry name" value="UPF0703 PROTEIN YCGQ"/>
    <property type="match status" value="1"/>
</dbReference>
<dbReference type="EMBL" id="FNDU01000003">
    <property type="protein sequence ID" value="SDH87120.1"/>
    <property type="molecule type" value="Genomic_DNA"/>
</dbReference>
<dbReference type="Pfam" id="PF09323">
    <property type="entry name" value="DUF1980"/>
    <property type="match status" value="1"/>
</dbReference>
<evidence type="ECO:0000313" key="5">
    <source>
        <dbReference type="Proteomes" id="UP000199017"/>
    </source>
</evidence>
<dbReference type="InterPro" id="IPR048493">
    <property type="entry name" value="DUF1980_N"/>
</dbReference>
<feature type="transmembrane region" description="Helical" evidence="1">
    <location>
        <begin position="12"/>
        <end position="34"/>
    </location>
</feature>
<keyword evidence="1" id="KW-1133">Transmembrane helix</keyword>
<feature type="transmembrane region" description="Helical" evidence="1">
    <location>
        <begin position="40"/>
        <end position="57"/>
    </location>
</feature>
<dbReference type="AlphaFoldDB" id="A0A1G8FYI0"/>
<reference evidence="4 5" key="1">
    <citation type="submission" date="2016-10" db="EMBL/GenBank/DDBJ databases">
        <authorList>
            <person name="de Groot N.N."/>
        </authorList>
    </citation>
    <scope>NUCLEOTIDE SEQUENCE [LARGE SCALE GENOMIC DNA]</scope>
    <source>
        <strain evidence="5">P4B,CCM 7963,CECT 7998,DSM 25260,IBRC-M 10614,KCTC 13821</strain>
    </source>
</reference>
<dbReference type="Proteomes" id="UP000199017">
    <property type="component" value="Unassembled WGS sequence"/>
</dbReference>
<protein>
    <submittedName>
        <fullName evidence="4">Putative membrane protein</fullName>
    </submittedName>
</protein>
<feature type="domain" description="DUF1980" evidence="2">
    <location>
        <begin position="9"/>
        <end position="120"/>
    </location>
</feature>
<dbReference type="PANTHER" id="PTHR40047:SF1">
    <property type="entry name" value="UPF0703 PROTEIN YCGQ"/>
    <property type="match status" value="1"/>
</dbReference>
<evidence type="ECO:0000259" key="2">
    <source>
        <dbReference type="Pfam" id="PF09323"/>
    </source>
</evidence>
<dbReference type="RefSeq" id="WP_091582506.1">
    <property type="nucleotide sequence ID" value="NZ_FNDU01000003.1"/>
</dbReference>
<dbReference type="STRING" id="930129.SAMN05216352_103142"/>
<evidence type="ECO:0000259" key="3">
    <source>
        <dbReference type="Pfam" id="PF21537"/>
    </source>
</evidence>
<sequence>MRFYIQQFIRTIMMAVFAVFFLRLHVTGELARYVNPKYDGMSQLAAVIFVFLTFIQFSRIWKSKKDNQAHCSKECSHHHGDDHSFLKKVISYVILIFPLLTGFSLPPQTLNSSLAENKGTLLSEGQSLDIVQESDDHQYFPAVENTDKNHNEKPLPNNNYLQEEAYQKKMKTLEDVHSIDMNEDIFSSYYEVIRASPRDFVGKNITLQGFIYREEGLHSNQLVISRFLITHCIADASVIGLLTEFEQASSYEKDTWMEIEGTLDVTTHNGAELPIIKAKRGRVIKEPSNPYIYPVLRKMTD</sequence>
<dbReference type="OrthoDB" id="9770408at2"/>
<dbReference type="InterPro" id="IPR052955">
    <property type="entry name" value="UPF0703_membrane_permease"/>
</dbReference>
<feature type="domain" description="DUF1980" evidence="3">
    <location>
        <begin position="163"/>
        <end position="294"/>
    </location>
</feature>
<keyword evidence="5" id="KW-1185">Reference proteome</keyword>